<evidence type="ECO:0000313" key="1">
    <source>
        <dbReference type="EMBL" id="MPM93330.1"/>
    </source>
</evidence>
<proteinExistence type="predicted"/>
<organism evidence="1">
    <name type="scientific">bioreactor metagenome</name>
    <dbReference type="NCBI Taxonomy" id="1076179"/>
    <lineage>
        <taxon>unclassified sequences</taxon>
        <taxon>metagenomes</taxon>
        <taxon>ecological metagenomes</taxon>
    </lineage>
</organism>
<comment type="caution">
    <text evidence="1">The sequence shown here is derived from an EMBL/GenBank/DDBJ whole genome shotgun (WGS) entry which is preliminary data.</text>
</comment>
<accession>A0A645DUZ4</accession>
<protein>
    <submittedName>
        <fullName evidence="1">Uncharacterized protein</fullName>
    </submittedName>
</protein>
<sequence>MRAGRAGGGPGQVVEDGAVRPVIAMAAMHQSLQRALHGLHGGDAFGQRGDVLLRDGLDLAAGAALVLPQAEQGGDLVHGKAQIAPAADEAQRMHIGFGVLAIAAVGTVHGWQQAQ</sequence>
<dbReference type="AlphaFoldDB" id="A0A645DUZ4"/>
<gene>
    <name evidence="1" type="ORF">SDC9_140467</name>
</gene>
<dbReference type="AntiFam" id="ANF00227">
    <property type="entry name" value="Shadow ORF (opposite hmrR)"/>
</dbReference>
<reference evidence="1" key="1">
    <citation type="submission" date="2019-08" db="EMBL/GenBank/DDBJ databases">
        <authorList>
            <person name="Kucharzyk K."/>
            <person name="Murdoch R.W."/>
            <person name="Higgins S."/>
            <person name="Loffler F."/>
        </authorList>
    </citation>
    <scope>NUCLEOTIDE SEQUENCE</scope>
</reference>
<name>A0A645DUZ4_9ZZZZ</name>
<dbReference type="EMBL" id="VSSQ01040152">
    <property type="protein sequence ID" value="MPM93330.1"/>
    <property type="molecule type" value="Genomic_DNA"/>
</dbReference>